<evidence type="ECO:0000256" key="8">
    <source>
        <dbReference type="HAMAP-Rule" id="MF_00336"/>
    </source>
</evidence>
<dbReference type="EC" id="6.3.3.3" evidence="8"/>
<dbReference type="GO" id="GO:0005524">
    <property type="term" value="F:ATP binding"/>
    <property type="evidence" value="ECO:0007669"/>
    <property type="project" value="UniProtKB-UniRule"/>
</dbReference>
<comment type="pathway">
    <text evidence="8">Cofactor biosynthesis; biotin biosynthesis; biotin from 7,8-diaminononanoate: step 1/2.</text>
</comment>
<keyword evidence="7 8" id="KW-0460">Magnesium</keyword>
<dbReference type="PANTHER" id="PTHR43210:SF5">
    <property type="entry name" value="DETHIOBIOTIN SYNTHETASE"/>
    <property type="match status" value="1"/>
</dbReference>
<organism evidence="9 10">
    <name type="scientific">Metallibacterium scheffleri</name>
    <dbReference type="NCBI Taxonomy" id="993689"/>
    <lineage>
        <taxon>Bacteria</taxon>
        <taxon>Pseudomonadati</taxon>
        <taxon>Pseudomonadota</taxon>
        <taxon>Gammaproteobacteria</taxon>
        <taxon>Lysobacterales</taxon>
        <taxon>Rhodanobacteraceae</taxon>
        <taxon>Metallibacterium</taxon>
    </lineage>
</organism>
<dbReference type="GO" id="GO:0005829">
    <property type="term" value="C:cytosol"/>
    <property type="evidence" value="ECO:0007669"/>
    <property type="project" value="TreeGrafter"/>
</dbReference>
<dbReference type="GO" id="GO:0000287">
    <property type="term" value="F:magnesium ion binding"/>
    <property type="evidence" value="ECO:0007669"/>
    <property type="project" value="UniProtKB-UniRule"/>
</dbReference>
<protein>
    <recommendedName>
        <fullName evidence="8">ATP-dependent dethiobiotin synthetase BioD</fullName>
        <ecNumber evidence="8">6.3.3.3</ecNumber>
    </recommendedName>
    <alternativeName>
        <fullName evidence="8">DTB synthetase</fullName>
        <shortName evidence="8">DTBS</shortName>
    </alternativeName>
    <alternativeName>
        <fullName evidence="8">Dethiobiotin synthase</fullName>
    </alternativeName>
</protein>
<keyword evidence="2 8" id="KW-0436">Ligase</keyword>
<keyword evidence="6 8" id="KW-0067">ATP-binding</keyword>
<feature type="binding site" evidence="8">
    <location>
        <position position="55"/>
    </location>
    <ligand>
        <name>ATP</name>
        <dbReference type="ChEBI" id="CHEBI:30616"/>
    </ligand>
</feature>
<dbReference type="GO" id="GO:0042803">
    <property type="term" value="F:protein homodimerization activity"/>
    <property type="evidence" value="ECO:0007669"/>
    <property type="project" value="UniProtKB-ARBA"/>
</dbReference>
<feature type="binding site" evidence="8">
    <location>
        <begin position="116"/>
        <end position="119"/>
    </location>
    <ligand>
        <name>ATP</name>
        <dbReference type="ChEBI" id="CHEBI:30616"/>
    </ligand>
</feature>
<evidence type="ECO:0000313" key="10">
    <source>
        <dbReference type="Proteomes" id="UP000307749"/>
    </source>
</evidence>
<sequence length="230" mass="23686">MHDSVFITGTDTGIGKTFVSVALLHALRAAGLRAVGMKPVASGCTRTADGLRNDDALALQAASAPCPDYARVNPLAFAAPVSPHLAAAAEGRHITLEPIHAAFAQLGALADTRVVEGVGGWLAPLSDTLLAGDLARALRLPVILVVGLRLGCLNHALLSARAIHADGCELLGWIGNRIDPDMLEPDGNLDTLRAHLPAPCLGVIDYRADAASAARALAPAVAALRSCAQR</sequence>
<feature type="binding site" evidence="8">
    <location>
        <begin position="176"/>
        <end position="177"/>
    </location>
    <ligand>
        <name>ATP</name>
        <dbReference type="ChEBI" id="CHEBI:30616"/>
    </ligand>
</feature>
<evidence type="ECO:0000256" key="7">
    <source>
        <dbReference type="ARBA" id="ARBA00022842"/>
    </source>
</evidence>
<keyword evidence="3 8" id="KW-0479">Metal-binding</keyword>
<dbReference type="InterPro" id="IPR027417">
    <property type="entry name" value="P-loop_NTPase"/>
</dbReference>
<comment type="caution">
    <text evidence="9">The sequence shown here is derived from an EMBL/GenBank/DDBJ whole genome shotgun (WGS) entry which is preliminary data.</text>
</comment>
<dbReference type="OrthoDB" id="9802097at2"/>
<feature type="binding site" evidence="8">
    <location>
        <position position="116"/>
    </location>
    <ligand>
        <name>Mg(2+)</name>
        <dbReference type="ChEBI" id="CHEBI:18420"/>
    </ligand>
</feature>
<proteinExistence type="inferred from homology"/>
<comment type="caution">
    <text evidence="8">Lacks conserved residue(s) required for the propagation of feature annotation.</text>
</comment>
<dbReference type="GO" id="GO:0009102">
    <property type="term" value="P:biotin biosynthetic process"/>
    <property type="evidence" value="ECO:0007669"/>
    <property type="project" value="UniProtKB-UniRule"/>
</dbReference>
<dbReference type="AlphaFoldDB" id="A0A4S3KRW0"/>
<dbReference type="Gene3D" id="3.40.50.300">
    <property type="entry name" value="P-loop containing nucleotide triphosphate hydrolases"/>
    <property type="match status" value="1"/>
</dbReference>
<dbReference type="UniPathway" id="UPA00078">
    <property type="reaction ID" value="UER00161"/>
</dbReference>
<comment type="subcellular location">
    <subcellularLocation>
        <location evidence="8">Cytoplasm</location>
    </subcellularLocation>
</comment>
<keyword evidence="4 8" id="KW-0547">Nucleotide-binding</keyword>
<feature type="binding site" evidence="8">
    <location>
        <begin position="13"/>
        <end position="18"/>
    </location>
    <ligand>
        <name>ATP</name>
        <dbReference type="ChEBI" id="CHEBI:30616"/>
    </ligand>
</feature>
<dbReference type="STRING" id="993689.GCA_002077135_00435"/>
<dbReference type="NCBIfam" id="TIGR00347">
    <property type="entry name" value="bioD"/>
    <property type="match status" value="1"/>
</dbReference>
<evidence type="ECO:0000256" key="3">
    <source>
        <dbReference type="ARBA" id="ARBA00022723"/>
    </source>
</evidence>
<feature type="binding site" evidence="8">
    <location>
        <position position="42"/>
    </location>
    <ligand>
        <name>substrate</name>
    </ligand>
</feature>
<keyword evidence="1 8" id="KW-0963">Cytoplasm</keyword>
<dbReference type="CDD" id="cd03109">
    <property type="entry name" value="DTBS"/>
    <property type="match status" value="1"/>
</dbReference>
<dbReference type="PIRSF" id="PIRSF006755">
    <property type="entry name" value="DTB_synth"/>
    <property type="match status" value="1"/>
</dbReference>
<comment type="cofactor">
    <cofactor evidence="8">
        <name>Mg(2+)</name>
        <dbReference type="ChEBI" id="CHEBI:18420"/>
    </cofactor>
</comment>
<feature type="active site" evidence="8">
    <location>
        <position position="38"/>
    </location>
</feature>
<evidence type="ECO:0000256" key="6">
    <source>
        <dbReference type="ARBA" id="ARBA00022840"/>
    </source>
</evidence>
<accession>A0A4S3KRW0</accession>
<dbReference type="EMBL" id="MWQO01000020">
    <property type="protein sequence ID" value="THD10904.1"/>
    <property type="molecule type" value="Genomic_DNA"/>
</dbReference>
<comment type="function">
    <text evidence="8">Catalyzes a mechanistically unusual reaction, the ATP-dependent insertion of CO2 between the N7 and N8 nitrogen atoms of 7,8-diaminopelargonic acid (DAPA, also called 7,8-diammoniononanoate) to form a ureido ring.</text>
</comment>
<dbReference type="Proteomes" id="UP000307749">
    <property type="component" value="Unassembled WGS sequence"/>
</dbReference>
<name>A0A4S3KRW0_9GAMM</name>
<comment type="subunit">
    <text evidence="8">Homodimer.</text>
</comment>
<keyword evidence="5 8" id="KW-0093">Biotin biosynthesis</keyword>
<keyword evidence="10" id="KW-1185">Reference proteome</keyword>
<dbReference type="RefSeq" id="WP_081126726.1">
    <property type="nucleotide sequence ID" value="NZ_DAHXOC010000001.1"/>
</dbReference>
<evidence type="ECO:0000256" key="2">
    <source>
        <dbReference type="ARBA" id="ARBA00022598"/>
    </source>
</evidence>
<comment type="catalytic activity">
    <reaction evidence="8">
        <text>(7R,8S)-7,8-diammoniononanoate + CO2 + ATP = (4R,5S)-dethiobiotin + ADP + phosphate + 3 H(+)</text>
        <dbReference type="Rhea" id="RHEA:15805"/>
        <dbReference type="ChEBI" id="CHEBI:15378"/>
        <dbReference type="ChEBI" id="CHEBI:16526"/>
        <dbReference type="ChEBI" id="CHEBI:30616"/>
        <dbReference type="ChEBI" id="CHEBI:43474"/>
        <dbReference type="ChEBI" id="CHEBI:149469"/>
        <dbReference type="ChEBI" id="CHEBI:149473"/>
        <dbReference type="ChEBI" id="CHEBI:456216"/>
        <dbReference type="EC" id="6.3.3.3"/>
    </reaction>
</comment>
<dbReference type="Pfam" id="PF13500">
    <property type="entry name" value="AAA_26"/>
    <property type="match status" value="1"/>
</dbReference>
<dbReference type="PANTHER" id="PTHR43210">
    <property type="entry name" value="DETHIOBIOTIN SYNTHETASE"/>
    <property type="match status" value="1"/>
</dbReference>
<dbReference type="HAMAP" id="MF_00336">
    <property type="entry name" value="BioD"/>
    <property type="match status" value="1"/>
</dbReference>
<dbReference type="FunFam" id="3.40.50.300:FF:000292">
    <property type="entry name" value="ATP-dependent dethiobiotin synthetase BioD"/>
    <property type="match status" value="1"/>
</dbReference>
<dbReference type="InterPro" id="IPR004472">
    <property type="entry name" value="DTB_synth_BioD"/>
</dbReference>
<gene>
    <name evidence="8" type="primary">bioD</name>
    <name evidence="9" type="ORF">B1806_06530</name>
</gene>
<evidence type="ECO:0000256" key="4">
    <source>
        <dbReference type="ARBA" id="ARBA00022741"/>
    </source>
</evidence>
<feature type="binding site" evidence="8">
    <location>
        <position position="17"/>
    </location>
    <ligand>
        <name>Mg(2+)</name>
        <dbReference type="ChEBI" id="CHEBI:18420"/>
    </ligand>
</feature>
<dbReference type="GO" id="GO:0004141">
    <property type="term" value="F:dethiobiotin synthase activity"/>
    <property type="evidence" value="ECO:0007669"/>
    <property type="project" value="UniProtKB-UniRule"/>
</dbReference>
<dbReference type="SUPFAM" id="SSF52540">
    <property type="entry name" value="P-loop containing nucleoside triphosphate hydrolases"/>
    <property type="match status" value="1"/>
</dbReference>
<comment type="similarity">
    <text evidence="8">Belongs to the dethiobiotin synthetase family.</text>
</comment>
<evidence type="ECO:0000313" key="9">
    <source>
        <dbReference type="EMBL" id="THD10904.1"/>
    </source>
</evidence>
<evidence type="ECO:0000256" key="1">
    <source>
        <dbReference type="ARBA" id="ARBA00022490"/>
    </source>
</evidence>
<evidence type="ECO:0000256" key="5">
    <source>
        <dbReference type="ARBA" id="ARBA00022756"/>
    </source>
</evidence>
<feature type="binding site" evidence="8">
    <location>
        <position position="55"/>
    </location>
    <ligand>
        <name>Mg(2+)</name>
        <dbReference type="ChEBI" id="CHEBI:18420"/>
    </ligand>
</feature>
<reference evidence="9 10" key="1">
    <citation type="submission" date="2017-02" db="EMBL/GenBank/DDBJ databases">
        <title>Whole genome sequencing of Metallibacterium scheffleri DSM 24874 (T).</title>
        <authorList>
            <person name="Kumar S."/>
            <person name="Patil P."/>
            <person name="Patil P.B."/>
        </authorList>
    </citation>
    <scope>NUCLEOTIDE SEQUENCE [LARGE SCALE GENOMIC DNA]</scope>
    <source>
        <strain evidence="9 10">DSM 24874</strain>
    </source>
</reference>